<gene>
    <name evidence="2" type="ORF">GBAR_LOCUS23169</name>
</gene>
<evidence type="ECO:0000313" key="3">
    <source>
        <dbReference type="Proteomes" id="UP001174909"/>
    </source>
</evidence>
<organism evidence="2 3">
    <name type="scientific">Geodia barretti</name>
    <name type="common">Barrett's horny sponge</name>
    <dbReference type="NCBI Taxonomy" id="519541"/>
    <lineage>
        <taxon>Eukaryota</taxon>
        <taxon>Metazoa</taxon>
        <taxon>Porifera</taxon>
        <taxon>Demospongiae</taxon>
        <taxon>Heteroscleromorpha</taxon>
        <taxon>Tetractinellida</taxon>
        <taxon>Astrophorina</taxon>
        <taxon>Geodiidae</taxon>
        <taxon>Geodia</taxon>
    </lineage>
</organism>
<reference evidence="2" key="1">
    <citation type="submission" date="2023-03" db="EMBL/GenBank/DDBJ databases">
        <authorList>
            <person name="Steffen K."/>
            <person name="Cardenas P."/>
        </authorList>
    </citation>
    <scope>NUCLEOTIDE SEQUENCE</scope>
</reference>
<keyword evidence="1" id="KW-0732">Signal</keyword>
<protein>
    <submittedName>
        <fullName evidence="2">Uncharacterized protein</fullName>
    </submittedName>
</protein>
<feature type="signal peptide" evidence="1">
    <location>
        <begin position="1"/>
        <end position="23"/>
    </location>
</feature>
<feature type="chain" id="PRO_5041381041" evidence="1">
    <location>
        <begin position="24"/>
        <end position="116"/>
    </location>
</feature>
<name>A0AA35T5C2_GEOBA</name>
<comment type="caution">
    <text evidence="2">The sequence shown here is derived from an EMBL/GenBank/DDBJ whole genome shotgun (WGS) entry which is preliminary data.</text>
</comment>
<proteinExistence type="predicted"/>
<keyword evidence="3" id="KW-1185">Reference proteome</keyword>
<dbReference type="AlphaFoldDB" id="A0AA35T5C2"/>
<sequence length="116" mass="12684">RETEFWCCIFLCVNLASVLLATGCPTWHYYNNATGKCECGYGLVCSSDGNQVVIGNAFCATSSGHDGDYYNGACQVKPTTNINRMYSEMPSNASQLDEVMCGPYNRRGCTDICQGF</sequence>
<accession>A0AA35T5C2</accession>
<evidence type="ECO:0000256" key="1">
    <source>
        <dbReference type="SAM" id="SignalP"/>
    </source>
</evidence>
<dbReference type="Proteomes" id="UP001174909">
    <property type="component" value="Unassembled WGS sequence"/>
</dbReference>
<evidence type="ECO:0000313" key="2">
    <source>
        <dbReference type="EMBL" id="CAI8041758.1"/>
    </source>
</evidence>
<feature type="non-terminal residue" evidence="2">
    <location>
        <position position="116"/>
    </location>
</feature>
<dbReference type="EMBL" id="CASHTH010003208">
    <property type="protein sequence ID" value="CAI8041758.1"/>
    <property type="molecule type" value="Genomic_DNA"/>
</dbReference>